<dbReference type="InterPro" id="IPR012932">
    <property type="entry name" value="VKOR"/>
</dbReference>
<evidence type="ECO:0000256" key="11">
    <source>
        <dbReference type="SAM" id="Phobius"/>
    </source>
</evidence>
<comment type="similarity">
    <text evidence="2">Belongs to the VKOR family.</text>
</comment>
<keyword evidence="7 11" id="KW-0472">Membrane</keyword>
<name>A0ABD1Z8J3_9MARC</name>
<dbReference type="InterPro" id="IPR036249">
    <property type="entry name" value="Thioredoxin-like_sf"/>
</dbReference>
<keyword evidence="4" id="KW-0874">Quinone</keyword>
<protein>
    <recommendedName>
        <fullName evidence="12">Vitamin K epoxide reductase domain-containing protein</fullName>
    </recommendedName>
</protein>
<feature type="domain" description="Vitamin K epoxide reductase" evidence="12">
    <location>
        <begin position="91"/>
        <end position="233"/>
    </location>
</feature>
<evidence type="ECO:0000256" key="10">
    <source>
        <dbReference type="SAM" id="MobiDB-lite"/>
    </source>
</evidence>
<dbReference type="SUPFAM" id="SSF52833">
    <property type="entry name" value="Thioredoxin-like"/>
    <property type="match status" value="1"/>
</dbReference>
<sequence length="391" mass="41658">MAAMASVCCLGGGSVIVSGIRDAETPIARSSAGLPSLNLTGFPTRRFFFEKGLNSRHKFRKSFKLRAQEPNHEGGGESEESNVPEITSSLPSVPYGLITGLASVGFLETGYLTWAKISGGSVACPIGAGCNDVLDSSYAYVFGVPLALVGMVAYGSVAFLSGNRLLAKYSSETVVEEENWVRWLLLGATTAMAVSSAYFMYILTTKLGGASCAFCVGSALLSFSLLLSTLPVRGPSSGSSSPMNWKRLQLAVGATVVVGLSVAFGDANAAFARQGDIDLPPIEPEVVTVSTTREISLAKHLQSIGAKMYGAFWCSHCYEQKQMFGREAMKYVDYVECYPDGYRKGVQLAKACDAANIQGFPTWIIKGQTYSGEQDFDGLVRASGFDLSKVK</sequence>
<dbReference type="Gene3D" id="3.40.30.10">
    <property type="entry name" value="Glutaredoxin"/>
    <property type="match status" value="1"/>
</dbReference>
<dbReference type="AlphaFoldDB" id="A0ABD1Z8J3"/>
<keyword evidence="3 11" id="KW-0812">Transmembrane</keyword>
<feature type="transmembrane region" description="Helical" evidence="11">
    <location>
        <begin position="207"/>
        <end position="227"/>
    </location>
</feature>
<feature type="transmembrane region" description="Helical" evidence="11">
    <location>
        <begin position="248"/>
        <end position="265"/>
    </location>
</feature>
<dbReference type="PANTHER" id="PTHR34573:SF1">
    <property type="entry name" value="VITAMIN K EPOXIDE REDUCTASE DOMAIN-CONTAINING PROTEIN"/>
    <property type="match status" value="1"/>
</dbReference>
<evidence type="ECO:0000256" key="2">
    <source>
        <dbReference type="ARBA" id="ARBA00006214"/>
    </source>
</evidence>
<proteinExistence type="inferred from homology"/>
<evidence type="ECO:0000256" key="3">
    <source>
        <dbReference type="ARBA" id="ARBA00022692"/>
    </source>
</evidence>
<gene>
    <name evidence="13" type="ORF">R1flu_011330</name>
</gene>
<evidence type="ECO:0000313" key="14">
    <source>
        <dbReference type="Proteomes" id="UP001605036"/>
    </source>
</evidence>
<evidence type="ECO:0000256" key="4">
    <source>
        <dbReference type="ARBA" id="ARBA00022719"/>
    </source>
</evidence>
<evidence type="ECO:0000256" key="5">
    <source>
        <dbReference type="ARBA" id="ARBA00022989"/>
    </source>
</evidence>
<dbReference type="GO" id="GO:0048038">
    <property type="term" value="F:quinone binding"/>
    <property type="evidence" value="ECO:0007669"/>
    <property type="project" value="UniProtKB-KW"/>
</dbReference>
<dbReference type="EMBL" id="JBHFFA010000002">
    <property type="protein sequence ID" value="KAL2643743.1"/>
    <property type="molecule type" value="Genomic_DNA"/>
</dbReference>
<dbReference type="Pfam" id="PF07884">
    <property type="entry name" value="VKOR"/>
    <property type="match status" value="1"/>
</dbReference>
<dbReference type="GO" id="GO:0016491">
    <property type="term" value="F:oxidoreductase activity"/>
    <property type="evidence" value="ECO:0007669"/>
    <property type="project" value="UniProtKB-KW"/>
</dbReference>
<comment type="subcellular location">
    <subcellularLocation>
        <location evidence="1">Membrane</location>
        <topology evidence="1">Multi-pass membrane protein</topology>
    </subcellularLocation>
</comment>
<feature type="transmembrane region" description="Helical" evidence="11">
    <location>
        <begin position="138"/>
        <end position="160"/>
    </location>
</feature>
<comment type="caution">
    <text evidence="13">The sequence shown here is derived from an EMBL/GenBank/DDBJ whole genome shotgun (WGS) entry which is preliminary data.</text>
</comment>
<dbReference type="Proteomes" id="UP001605036">
    <property type="component" value="Unassembled WGS sequence"/>
</dbReference>
<keyword evidence="8" id="KW-1015">Disulfide bond</keyword>
<evidence type="ECO:0000313" key="13">
    <source>
        <dbReference type="EMBL" id="KAL2643743.1"/>
    </source>
</evidence>
<dbReference type="PANTHER" id="PTHR34573">
    <property type="entry name" value="VKC DOMAIN-CONTAINING PROTEIN"/>
    <property type="match status" value="1"/>
</dbReference>
<dbReference type="InterPro" id="IPR038354">
    <property type="entry name" value="VKOR_sf"/>
</dbReference>
<dbReference type="InterPro" id="IPR044698">
    <property type="entry name" value="VKOR/LTO1"/>
</dbReference>
<feature type="transmembrane region" description="Helical" evidence="11">
    <location>
        <begin position="180"/>
        <end position="201"/>
    </location>
</feature>
<keyword evidence="5 11" id="KW-1133">Transmembrane helix</keyword>
<evidence type="ECO:0000256" key="6">
    <source>
        <dbReference type="ARBA" id="ARBA00023002"/>
    </source>
</evidence>
<dbReference type="Gene3D" id="1.20.1440.130">
    <property type="entry name" value="VKOR domain"/>
    <property type="match status" value="1"/>
</dbReference>
<evidence type="ECO:0000256" key="9">
    <source>
        <dbReference type="ARBA" id="ARBA00023284"/>
    </source>
</evidence>
<keyword evidence="6" id="KW-0560">Oxidoreductase</keyword>
<reference evidence="13 14" key="1">
    <citation type="submission" date="2024-09" db="EMBL/GenBank/DDBJ databases">
        <title>Chromosome-scale assembly of Riccia fluitans.</title>
        <authorList>
            <person name="Paukszto L."/>
            <person name="Sawicki J."/>
            <person name="Karawczyk K."/>
            <person name="Piernik-Szablinska J."/>
            <person name="Szczecinska M."/>
            <person name="Mazdziarz M."/>
        </authorList>
    </citation>
    <scope>NUCLEOTIDE SEQUENCE [LARGE SCALE GENOMIC DNA]</scope>
    <source>
        <strain evidence="13">Rf_01</strain>
        <tissue evidence="13">Aerial parts of the thallus</tissue>
    </source>
</reference>
<organism evidence="13 14">
    <name type="scientific">Riccia fluitans</name>
    <dbReference type="NCBI Taxonomy" id="41844"/>
    <lineage>
        <taxon>Eukaryota</taxon>
        <taxon>Viridiplantae</taxon>
        <taxon>Streptophyta</taxon>
        <taxon>Embryophyta</taxon>
        <taxon>Marchantiophyta</taxon>
        <taxon>Marchantiopsida</taxon>
        <taxon>Marchantiidae</taxon>
        <taxon>Marchantiales</taxon>
        <taxon>Ricciaceae</taxon>
        <taxon>Riccia</taxon>
    </lineage>
</organism>
<keyword evidence="14" id="KW-1185">Reference proteome</keyword>
<keyword evidence="9" id="KW-0676">Redox-active center</keyword>
<dbReference type="GO" id="GO:0016020">
    <property type="term" value="C:membrane"/>
    <property type="evidence" value="ECO:0007669"/>
    <property type="project" value="UniProtKB-SubCell"/>
</dbReference>
<evidence type="ECO:0000256" key="7">
    <source>
        <dbReference type="ARBA" id="ARBA00023136"/>
    </source>
</evidence>
<evidence type="ECO:0000259" key="12">
    <source>
        <dbReference type="SMART" id="SM00756"/>
    </source>
</evidence>
<accession>A0ABD1Z8J3</accession>
<dbReference type="SMART" id="SM00756">
    <property type="entry name" value="VKc"/>
    <property type="match status" value="1"/>
</dbReference>
<dbReference type="CDD" id="cd12916">
    <property type="entry name" value="VKOR_1"/>
    <property type="match status" value="1"/>
</dbReference>
<evidence type="ECO:0000256" key="1">
    <source>
        <dbReference type="ARBA" id="ARBA00004141"/>
    </source>
</evidence>
<feature type="region of interest" description="Disordered" evidence="10">
    <location>
        <begin position="66"/>
        <end position="85"/>
    </location>
</feature>
<evidence type="ECO:0000256" key="8">
    <source>
        <dbReference type="ARBA" id="ARBA00023157"/>
    </source>
</evidence>
<feature type="compositionally biased region" description="Basic and acidic residues" evidence="10">
    <location>
        <begin position="66"/>
        <end position="75"/>
    </location>
</feature>